<feature type="compositionally biased region" description="Basic and acidic residues" evidence="4">
    <location>
        <begin position="12"/>
        <end position="31"/>
    </location>
</feature>
<proteinExistence type="predicted"/>
<dbReference type="PANTHER" id="PTHR34597">
    <property type="entry name" value="SLR1661 PROTEIN"/>
    <property type="match status" value="1"/>
</dbReference>
<reference evidence="7 8" key="1">
    <citation type="submission" date="2023-12" db="EMBL/GenBank/DDBJ databases">
        <title>Baltic Sea Cyanobacteria.</title>
        <authorList>
            <person name="Delbaje E."/>
            <person name="Fewer D.P."/>
            <person name="Shishido T.K."/>
        </authorList>
    </citation>
    <scope>NUCLEOTIDE SEQUENCE [LARGE SCALE GENOMIC DNA]</scope>
    <source>
        <strain evidence="7 8">UHCC 0281</strain>
    </source>
</reference>
<dbReference type="RefSeq" id="WP_323357601.1">
    <property type="nucleotide sequence ID" value="NZ_JAYGHY010000058.1"/>
</dbReference>
<dbReference type="PANTHER" id="PTHR34597:SF1">
    <property type="entry name" value="HEME_HEMOPEXIN TRANSPORTER PROTEIN HUXB"/>
    <property type="match status" value="1"/>
</dbReference>
<accession>A0ABU5SYM6</accession>
<keyword evidence="3" id="KW-0998">Cell outer membrane</keyword>
<keyword evidence="8" id="KW-1185">Reference proteome</keyword>
<keyword evidence="1" id="KW-0472">Membrane</keyword>
<evidence type="ECO:0000313" key="7">
    <source>
        <dbReference type="EMBL" id="MEA5443619.1"/>
    </source>
</evidence>
<evidence type="ECO:0000256" key="2">
    <source>
        <dbReference type="ARBA" id="ARBA00022692"/>
    </source>
</evidence>
<dbReference type="InterPro" id="IPR013686">
    <property type="entry name" value="Polypept-transport_assoc_ShlB"/>
</dbReference>
<sequence length="557" mass="61394">MAQSLPSGAIQRYERDQRLRDTLDEQNRRQLEQLNKPQVPEQPPQEKEPLPETLPDFFYSSVSFEGVTVEWKGQLEALAAPYLNRPVSLRDLETLRSAIRDAYRSRGLLALVRIDPSGPKGGPLMITVTEARMGEVRIDSTVPHHLNDGIAKATIRASVAQGSLLRLDKLTSALLKLNDLAGVQVRSRLQPGSETGTTDVVLSVFDTDRTSGELNINNEINRFLGSIDVDLTLTGSNLLGRGERTSLEGSWWGNSSGTGNWVGSLNFALPVTPDGGQLNLYANYNRYRLLDELFSADINGSTGNVRLGFQQPLWRRPMQSLWGSLSAEYNSYIDRIQRTEVRDRDSQVLRLSLIGQKQDAILGTGLNTALLQYSLGNLDRSGNSNDLFLDALTANTDGGFNKVGLVYSRYQVFSDRWQAKVFVQAQKAFNNLDGAEKMSLGYPNGVRAYPPGEAPGDSGFSGQFELIYRASPLLSFVAFIDAGYIWRWNTPFTDALQPNSFGLAGTGLGVDLGTSGEWLLSLKVGFPIGNNPGSVENTDADGFNKGARVWGSLRWWF</sequence>
<feature type="domain" description="Haemolysin activator HlyB C-terminal" evidence="5">
    <location>
        <begin position="196"/>
        <end position="511"/>
    </location>
</feature>
<dbReference type="Pfam" id="PF03865">
    <property type="entry name" value="ShlB"/>
    <property type="match status" value="1"/>
</dbReference>
<evidence type="ECO:0000256" key="1">
    <source>
        <dbReference type="ARBA" id="ARBA00022452"/>
    </source>
</evidence>
<comment type="caution">
    <text evidence="7">The sequence shown here is derived from an EMBL/GenBank/DDBJ whole genome shotgun (WGS) entry which is preliminary data.</text>
</comment>
<gene>
    <name evidence="7" type="ORF">VB739_13740</name>
</gene>
<dbReference type="Pfam" id="PF08479">
    <property type="entry name" value="POTRA_2"/>
    <property type="match status" value="1"/>
</dbReference>
<keyword evidence="2" id="KW-0812">Transmembrane</keyword>
<evidence type="ECO:0000313" key="8">
    <source>
        <dbReference type="Proteomes" id="UP001302329"/>
    </source>
</evidence>
<evidence type="ECO:0000256" key="4">
    <source>
        <dbReference type="SAM" id="MobiDB-lite"/>
    </source>
</evidence>
<dbReference type="InterPro" id="IPR051544">
    <property type="entry name" value="TPS_OM_transporter"/>
</dbReference>
<dbReference type="InterPro" id="IPR005565">
    <property type="entry name" value="Hemolysn_activator_HlyB_C"/>
</dbReference>
<feature type="domain" description="Polypeptide-transport-associated ShlB-type" evidence="6">
    <location>
        <begin position="57"/>
        <end position="130"/>
    </location>
</feature>
<evidence type="ECO:0000259" key="5">
    <source>
        <dbReference type="Pfam" id="PF03865"/>
    </source>
</evidence>
<keyword evidence="1" id="KW-1134">Transmembrane beta strand</keyword>
<dbReference type="EMBL" id="JAYGHY010000058">
    <property type="protein sequence ID" value="MEA5443619.1"/>
    <property type="molecule type" value="Genomic_DNA"/>
</dbReference>
<name>A0ABU5SYM6_9CYAN</name>
<protein>
    <submittedName>
        <fullName evidence="7">ShlB/FhaC/HecB family hemolysin secretion/activation protein</fullName>
    </submittedName>
</protein>
<evidence type="ECO:0000256" key="3">
    <source>
        <dbReference type="ARBA" id="ARBA00023237"/>
    </source>
</evidence>
<dbReference type="Gene3D" id="2.40.160.50">
    <property type="entry name" value="membrane protein fhac: a member of the omp85/tpsb transporter family"/>
    <property type="match status" value="1"/>
</dbReference>
<feature type="region of interest" description="Disordered" evidence="4">
    <location>
        <begin position="1"/>
        <end position="53"/>
    </location>
</feature>
<evidence type="ECO:0000259" key="6">
    <source>
        <dbReference type="Pfam" id="PF08479"/>
    </source>
</evidence>
<dbReference type="Proteomes" id="UP001302329">
    <property type="component" value="Unassembled WGS sequence"/>
</dbReference>
<dbReference type="Gene3D" id="3.10.20.310">
    <property type="entry name" value="membrane protein fhac"/>
    <property type="match status" value="1"/>
</dbReference>
<organism evidence="7 8">
    <name type="scientific">Cyanobium gracile UHCC 0281</name>
    <dbReference type="NCBI Taxonomy" id="3110309"/>
    <lineage>
        <taxon>Bacteria</taxon>
        <taxon>Bacillati</taxon>
        <taxon>Cyanobacteriota</taxon>
        <taxon>Cyanophyceae</taxon>
        <taxon>Synechococcales</taxon>
        <taxon>Prochlorococcaceae</taxon>
        <taxon>Cyanobium</taxon>
    </lineage>
</organism>